<dbReference type="PANTHER" id="PTHR22803">
    <property type="entry name" value="MANNOSE, PHOSPHOLIPASE, LECTIN RECEPTOR RELATED"/>
    <property type="match status" value="1"/>
</dbReference>
<feature type="chain" id="PRO_5043371659" evidence="2">
    <location>
        <begin position="24"/>
        <end position="525"/>
    </location>
</feature>
<keyword evidence="1" id="KW-0472">Membrane</keyword>
<dbReference type="Pfam" id="PF00059">
    <property type="entry name" value="Lectin_C"/>
    <property type="match status" value="2"/>
</dbReference>
<name>A0AAV4HQK9_9GAST</name>
<feature type="domain" description="C-type lectin" evidence="3">
    <location>
        <begin position="36"/>
        <end position="163"/>
    </location>
</feature>
<comment type="caution">
    <text evidence="4">The sequence shown here is derived from an EMBL/GenBank/DDBJ whole genome shotgun (WGS) entry which is preliminary data.</text>
</comment>
<dbReference type="PROSITE" id="PS51257">
    <property type="entry name" value="PROKAR_LIPOPROTEIN"/>
    <property type="match status" value="1"/>
</dbReference>
<keyword evidence="1" id="KW-0812">Transmembrane</keyword>
<dbReference type="InterPro" id="IPR016187">
    <property type="entry name" value="CTDL_fold"/>
</dbReference>
<dbReference type="CDD" id="cd00037">
    <property type="entry name" value="CLECT"/>
    <property type="match status" value="2"/>
</dbReference>
<feature type="domain" description="C-type lectin" evidence="3">
    <location>
        <begin position="178"/>
        <end position="305"/>
    </location>
</feature>
<organism evidence="4 5">
    <name type="scientific">Elysia marginata</name>
    <dbReference type="NCBI Taxonomy" id="1093978"/>
    <lineage>
        <taxon>Eukaryota</taxon>
        <taxon>Metazoa</taxon>
        <taxon>Spiralia</taxon>
        <taxon>Lophotrochozoa</taxon>
        <taxon>Mollusca</taxon>
        <taxon>Gastropoda</taxon>
        <taxon>Heterobranchia</taxon>
        <taxon>Euthyneura</taxon>
        <taxon>Panpulmonata</taxon>
        <taxon>Sacoglossa</taxon>
        <taxon>Placobranchoidea</taxon>
        <taxon>Plakobranchidae</taxon>
        <taxon>Elysia</taxon>
    </lineage>
</organism>
<dbReference type="InterPro" id="IPR001304">
    <property type="entry name" value="C-type_lectin-like"/>
</dbReference>
<feature type="transmembrane region" description="Helical" evidence="1">
    <location>
        <begin position="474"/>
        <end position="496"/>
    </location>
</feature>
<dbReference type="SMART" id="SM00034">
    <property type="entry name" value="CLECT"/>
    <property type="match status" value="2"/>
</dbReference>
<evidence type="ECO:0000256" key="2">
    <source>
        <dbReference type="SAM" id="SignalP"/>
    </source>
</evidence>
<dbReference type="PROSITE" id="PS50041">
    <property type="entry name" value="C_TYPE_LECTIN_2"/>
    <property type="match status" value="2"/>
</dbReference>
<proteinExistence type="predicted"/>
<reference evidence="4 5" key="1">
    <citation type="journal article" date="2021" name="Elife">
        <title>Chloroplast acquisition without the gene transfer in kleptoplastic sea slugs, Plakobranchus ocellatus.</title>
        <authorList>
            <person name="Maeda T."/>
            <person name="Takahashi S."/>
            <person name="Yoshida T."/>
            <person name="Shimamura S."/>
            <person name="Takaki Y."/>
            <person name="Nagai Y."/>
            <person name="Toyoda A."/>
            <person name="Suzuki Y."/>
            <person name="Arimoto A."/>
            <person name="Ishii H."/>
            <person name="Satoh N."/>
            <person name="Nishiyama T."/>
            <person name="Hasebe M."/>
            <person name="Maruyama T."/>
            <person name="Minagawa J."/>
            <person name="Obokata J."/>
            <person name="Shigenobu S."/>
        </authorList>
    </citation>
    <scope>NUCLEOTIDE SEQUENCE [LARGE SCALE GENOMIC DNA]</scope>
</reference>
<keyword evidence="5" id="KW-1185">Reference proteome</keyword>
<evidence type="ECO:0000313" key="4">
    <source>
        <dbReference type="EMBL" id="GFS00479.1"/>
    </source>
</evidence>
<dbReference type="InterPro" id="IPR016186">
    <property type="entry name" value="C-type_lectin-like/link_sf"/>
</dbReference>
<evidence type="ECO:0000313" key="5">
    <source>
        <dbReference type="Proteomes" id="UP000762676"/>
    </source>
</evidence>
<dbReference type="SUPFAM" id="SSF56436">
    <property type="entry name" value="C-type lectin-like"/>
    <property type="match status" value="2"/>
</dbReference>
<dbReference type="EMBL" id="BMAT01005836">
    <property type="protein sequence ID" value="GFS00479.1"/>
    <property type="molecule type" value="Genomic_DNA"/>
</dbReference>
<evidence type="ECO:0000259" key="3">
    <source>
        <dbReference type="PROSITE" id="PS50041"/>
    </source>
</evidence>
<feature type="signal peptide" evidence="2">
    <location>
        <begin position="1"/>
        <end position="23"/>
    </location>
</feature>
<sequence>MAALQKTFIAAAFLMLFITSAASFFSCDDGWVKSSESKSCLMYVNDHKSWHQARTECHTLGADLVKVVNSKMNTFLHKFIESKVPLNFSRGLWWIGLHDPSKTGEFHWLDEKKKTQFTDWRPGHPIVTYYNKCTSMEYYSNIRTEKWNFDGARCLDRHSYICEKVGASCGNGWLKSTESKSCLMYVSDRKSWPRARTDCLKLGGDLVKIVNSKMKKIIYKFIEGIVYLNFTRGLWWIRLNNTSRKGEFPWFSNTKKPLITDWHPGQPPIHFTKKCTAMEFYTHIRKEKWNWDDTWCGERHSFICEKAAECYNGTHGKDCSLTCSEHCKGEDNPCDNVDGTCDLGCDPGYQGALCTEECDSGTYGKNCSLTCSEHCKGEYNSCNNVDGSCDQGCDPGYQGALCTEECDKGTYGKDCSLTCSEHCKGEYNSCNNVDGTCDQGCDPGFRGVLCTQAIIKNVHVGRAQENSTSEPSKLNVALIVVGLVVAVLVIAGFLVYRYRKSHQPRKYSNLEADNILGFTELRSDS</sequence>
<dbReference type="AlphaFoldDB" id="A0AAV4HQK9"/>
<keyword evidence="1" id="KW-1133">Transmembrane helix</keyword>
<evidence type="ECO:0000256" key="1">
    <source>
        <dbReference type="SAM" id="Phobius"/>
    </source>
</evidence>
<accession>A0AAV4HQK9</accession>
<keyword evidence="2" id="KW-0732">Signal</keyword>
<dbReference type="Gene3D" id="3.10.100.10">
    <property type="entry name" value="Mannose-Binding Protein A, subunit A"/>
    <property type="match status" value="2"/>
</dbReference>
<gene>
    <name evidence="4" type="ORF">ElyMa_002815700</name>
</gene>
<protein>
    <submittedName>
        <fullName evidence="4">Multiple epidermal growth factor-like domains 10</fullName>
    </submittedName>
</protein>
<dbReference type="Gene3D" id="2.170.300.10">
    <property type="entry name" value="Tie2 ligand-binding domain superfamily"/>
    <property type="match status" value="1"/>
</dbReference>
<dbReference type="InterPro" id="IPR050111">
    <property type="entry name" value="C-type_lectin/snaclec_domain"/>
</dbReference>
<dbReference type="Proteomes" id="UP000762676">
    <property type="component" value="Unassembled WGS sequence"/>
</dbReference>
<dbReference type="InterPro" id="IPR000742">
    <property type="entry name" value="EGF"/>
</dbReference>
<dbReference type="SMART" id="SM00181">
    <property type="entry name" value="EGF"/>
    <property type="match status" value="3"/>
</dbReference>